<dbReference type="AlphaFoldDB" id="A0A0F9N8Q8"/>
<proteinExistence type="predicted"/>
<sequence length="49" mass="5684">MEEVEFCLIIKYGWQCHKCKHLNIENEESIDQGVVECEQCGEGFIPVPE</sequence>
<dbReference type="EMBL" id="LAZR01008589">
    <property type="protein sequence ID" value="KKM77792.1"/>
    <property type="molecule type" value="Genomic_DNA"/>
</dbReference>
<accession>A0A0F9N8Q8</accession>
<name>A0A0F9N8Q8_9ZZZZ</name>
<comment type="caution">
    <text evidence="1">The sequence shown here is derived from an EMBL/GenBank/DDBJ whole genome shotgun (WGS) entry which is preliminary data.</text>
</comment>
<organism evidence="1">
    <name type="scientific">marine sediment metagenome</name>
    <dbReference type="NCBI Taxonomy" id="412755"/>
    <lineage>
        <taxon>unclassified sequences</taxon>
        <taxon>metagenomes</taxon>
        <taxon>ecological metagenomes</taxon>
    </lineage>
</organism>
<reference evidence="1" key="1">
    <citation type="journal article" date="2015" name="Nature">
        <title>Complex archaea that bridge the gap between prokaryotes and eukaryotes.</title>
        <authorList>
            <person name="Spang A."/>
            <person name="Saw J.H."/>
            <person name="Jorgensen S.L."/>
            <person name="Zaremba-Niedzwiedzka K."/>
            <person name="Martijn J."/>
            <person name="Lind A.E."/>
            <person name="van Eijk R."/>
            <person name="Schleper C."/>
            <person name="Guy L."/>
            <person name="Ettema T.J."/>
        </authorList>
    </citation>
    <scope>NUCLEOTIDE SEQUENCE</scope>
</reference>
<protein>
    <submittedName>
        <fullName evidence="1">Uncharacterized protein</fullName>
    </submittedName>
</protein>
<evidence type="ECO:0000313" key="1">
    <source>
        <dbReference type="EMBL" id="KKM77792.1"/>
    </source>
</evidence>
<gene>
    <name evidence="1" type="ORF">LCGC14_1366460</name>
</gene>